<feature type="compositionally biased region" description="Basic and acidic residues" evidence="1">
    <location>
        <begin position="1"/>
        <end position="11"/>
    </location>
</feature>
<feature type="compositionally biased region" description="Pro residues" evidence="1">
    <location>
        <begin position="175"/>
        <end position="184"/>
    </location>
</feature>
<dbReference type="SUPFAM" id="SSF46565">
    <property type="entry name" value="Chaperone J-domain"/>
    <property type="match status" value="1"/>
</dbReference>
<evidence type="ECO:0000313" key="3">
    <source>
        <dbReference type="EMBL" id="KPI44571.1"/>
    </source>
</evidence>
<dbReference type="Proteomes" id="UP000038010">
    <property type="component" value="Unassembled WGS sequence"/>
</dbReference>
<dbReference type="OrthoDB" id="10265645at2759"/>
<feature type="compositionally biased region" description="Low complexity" evidence="1">
    <location>
        <begin position="364"/>
        <end position="381"/>
    </location>
</feature>
<dbReference type="CDD" id="cd06257">
    <property type="entry name" value="DnaJ"/>
    <property type="match status" value="1"/>
</dbReference>
<dbReference type="PROSITE" id="PS50076">
    <property type="entry name" value="DNAJ_2"/>
    <property type="match status" value="1"/>
</dbReference>
<feature type="compositionally biased region" description="Basic and acidic residues" evidence="1">
    <location>
        <begin position="61"/>
        <end position="75"/>
    </location>
</feature>
<feature type="domain" description="J" evidence="2">
    <location>
        <begin position="9"/>
        <end position="75"/>
    </location>
</feature>
<dbReference type="InterPro" id="IPR018253">
    <property type="entry name" value="DnaJ_domain_CS"/>
</dbReference>
<dbReference type="PROSITE" id="PS00636">
    <property type="entry name" value="DNAJ_1"/>
    <property type="match status" value="1"/>
</dbReference>
<dbReference type="PANTHER" id="PTHR44029:SF1">
    <property type="entry name" value="DNAJ HOMOLOG SUBFAMILY C MEMBER 21"/>
    <property type="match status" value="1"/>
</dbReference>
<sequence length="731" mass="80766">MVKADAKRDYYADLELSPTAEHEEIKRQFRQLAKQYHPDRNPGHETEVVAKFQDLQTAHEILSDPAEKKKYDSARAKHVAKNPPIPPPPRANVDPYGFSKPQRAATTNFGGGPPPKKPQRQYTQQETPASAGAAKFNAFTRAGNQTWDRQSFEAAARAEAARGFSQMRGGQQTPEMPPRPPRPHPTAARPVSSDMPNGLNPGFPGVSRTTSARRPDSGYGDAPRSAYSHVYGTRSHQAQPPPDHWSGHSPPGARTSHSPLRHSKSTEQPQPSRPGMFDRQPSRYNQGATHIRTDLKEGLYRSASVRNSPIDPQWEDASDSGPFGKSRPQQGTQRHRSASPNMRQTSGSTNYSESESDSSDDQRTSTTSRKTAQPGRPQARAPAHDGLDSQASFKNYTRVVHEEGNYNYPPPEPKQPTRAPFPDVTSPDDVRDGSSAFRYGLFRSSPRGPRINGLPSWAVPSSVPIVQTNFSSASHIKPDPVFKASNFDHDWAEKLRTSGSTSPTKAGQKARGRARTNPSTQTDPMDVDPGDAVPLSPRTNGTGINNLSDLKTAGPFHSTGLNGVDDLKNTLPFESRASTNIKTEQRPSARLRLEDLPQPPKQPMAPRDSALLANNNEWLMYSKKMRQYMHDWKLFERAMVEHFNARQSQLDKSMADDWVGMKSDGPLSCEVGEGNSGGMKAGLTAYIEWLQHDEMCHSWWERARQRHAGCVKELAHVRSVLKGEQGGTGTL</sequence>
<reference evidence="3 4" key="1">
    <citation type="submission" date="2015-06" db="EMBL/GenBank/DDBJ databases">
        <title>Draft genome of the ant-associated black yeast Phialophora attae CBS 131958.</title>
        <authorList>
            <person name="Moreno L.F."/>
            <person name="Stielow B.J."/>
            <person name="de Hoog S."/>
            <person name="Vicente V.A."/>
            <person name="Weiss V.A."/>
            <person name="de Vries M."/>
            <person name="Cruz L.M."/>
            <person name="Souza E.M."/>
        </authorList>
    </citation>
    <scope>NUCLEOTIDE SEQUENCE [LARGE SCALE GENOMIC DNA]</scope>
    <source>
        <strain evidence="3 4">CBS 131958</strain>
    </source>
</reference>
<dbReference type="PRINTS" id="PR00625">
    <property type="entry name" value="JDOMAIN"/>
</dbReference>
<dbReference type="GO" id="GO:0005737">
    <property type="term" value="C:cytoplasm"/>
    <property type="evidence" value="ECO:0007669"/>
    <property type="project" value="TreeGrafter"/>
</dbReference>
<protein>
    <recommendedName>
        <fullName evidence="2">J domain-containing protein</fullName>
    </recommendedName>
</protein>
<feature type="region of interest" description="Disordered" evidence="1">
    <location>
        <begin position="59"/>
        <end position="432"/>
    </location>
</feature>
<dbReference type="SMART" id="SM00271">
    <property type="entry name" value="DnaJ"/>
    <property type="match status" value="1"/>
</dbReference>
<dbReference type="AlphaFoldDB" id="A0A0N0NR16"/>
<dbReference type="InterPro" id="IPR001623">
    <property type="entry name" value="DnaJ_domain"/>
</dbReference>
<evidence type="ECO:0000256" key="1">
    <source>
        <dbReference type="SAM" id="MobiDB-lite"/>
    </source>
</evidence>
<keyword evidence="4" id="KW-1185">Reference proteome</keyword>
<dbReference type="VEuPathDB" id="FungiDB:AB675_8266"/>
<dbReference type="RefSeq" id="XP_018004534.1">
    <property type="nucleotide sequence ID" value="XM_018148699.1"/>
</dbReference>
<dbReference type="EMBL" id="LFJN01000003">
    <property type="protein sequence ID" value="KPI44571.1"/>
    <property type="molecule type" value="Genomic_DNA"/>
</dbReference>
<feature type="region of interest" description="Disordered" evidence="1">
    <location>
        <begin position="494"/>
        <end position="542"/>
    </location>
</feature>
<comment type="caution">
    <text evidence="3">The sequence shown here is derived from an EMBL/GenBank/DDBJ whole genome shotgun (WGS) entry which is preliminary data.</text>
</comment>
<proteinExistence type="predicted"/>
<evidence type="ECO:0000313" key="4">
    <source>
        <dbReference type="Proteomes" id="UP000038010"/>
    </source>
</evidence>
<feature type="compositionally biased region" description="Low complexity" evidence="1">
    <location>
        <begin position="153"/>
        <end position="162"/>
    </location>
</feature>
<name>A0A0N0NR16_9EURO</name>
<dbReference type="PANTHER" id="PTHR44029">
    <property type="entry name" value="DNAJ HOMOLOG SUBFAMILY C MEMBER 21"/>
    <property type="match status" value="1"/>
</dbReference>
<organism evidence="3 4">
    <name type="scientific">Cyphellophora attinorum</name>
    <dbReference type="NCBI Taxonomy" id="1664694"/>
    <lineage>
        <taxon>Eukaryota</taxon>
        <taxon>Fungi</taxon>
        <taxon>Dikarya</taxon>
        <taxon>Ascomycota</taxon>
        <taxon>Pezizomycotina</taxon>
        <taxon>Eurotiomycetes</taxon>
        <taxon>Chaetothyriomycetidae</taxon>
        <taxon>Chaetothyriales</taxon>
        <taxon>Cyphellophoraceae</taxon>
        <taxon>Cyphellophora</taxon>
    </lineage>
</organism>
<feature type="region of interest" description="Disordered" evidence="1">
    <location>
        <begin position="1"/>
        <end position="21"/>
    </location>
</feature>
<dbReference type="GeneID" id="28740579"/>
<gene>
    <name evidence="3" type="ORF">AB675_8266</name>
</gene>
<dbReference type="STRING" id="1664694.A0A0N0NR16"/>
<dbReference type="InterPro" id="IPR051964">
    <property type="entry name" value="Chaperone_stress_response"/>
</dbReference>
<dbReference type="Pfam" id="PF00226">
    <property type="entry name" value="DnaJ"/>
    <property type="match status" value="1"/>
</dbReference>
<accession>A0A0N0NR16</accession>
<feature type="compositionally biased region" description="Polar residues" evidence="1">
    <location>
        <begin position="327"/>
        <end position="344"/>
    </location>
</feature>
<dbReference type="Gene3D" id="1.10.287.110">
    <property type="entry name" value="DnaJ domain"/>
    <property type="match status" value="1"/>
</dbReference>
<dbReference type="InterPro" id="IPR036869">
    <property type="entry name" value="J_dom_sf"/>
</dbReference>
<evidence type="ECO:0000259" key="2">
    <source>
        <dbReference type="PROSITE" id="PS50076"/>
    </source>
</evidence>